<feature type="region of interest" description="Disordered" evidence="1">
    <location>
        <begin position="939"/>
        <end position="959"/>
    </location>
</feature>
<organism evidence="2 3">
    <name type="scientific">Cristinia sonorae</name>
    <dbReference type="NCBI Taxonomy" id="1940300"/>
    <lineage>
        <taxon>Eukaryota</taxon>
        <taxon>Fungi</taxon>
        <taxon>Dikarya</taxon>
        <taxon>Basidiomycota</taxon>
        <taxon>Agaricomycotina</taxon>
        <taxon>Agaricomycetes</taxon>
        <taxon>Agaricomycetidae</taxon>
        <taxon>Agaricales</taxon>
        <taxon>Pleurotineae</taxon>
        <taxon>Stephanosporaceae</taxon>
        <taxon>Cristinia</taxon>
    </lineage>
</organism>
<feature type="compositionally biased region" description="Basic and acidic residues" evidence="1">
    <location>
        <begin position="530"/>
        <end position="539"/>
    </location>
</feature>
<dbReference type="EMBL" id="JAEVFJ010000044">
    <property type="protein sequence ID" value="KAH8085440.1"/>
    <property type="molecule type" value="Genomic_DNA"/>
</dbReference>
<reference evidence="2" key="1">
    <citation type="journal article" date="2021" name="New Phytol.">
        <title>Evolutionary innovations through gain and loss of genes in the ectomycorrhizal Boletales.</title>
        <authorList>
            <person name="Wu G."/>
            <person name="Miyauchi S."/>
            <person name="Morin E."/>
            <person name="Kuo A."/>
            <person name="Drula E."/>
            <person name="Varga T."/>
            <person name="Kohler A."/>
            <person name="Feng B."/>
            <person name="Cao Y."/>
            <person name="Lipzen A."/>
            <person name="Daum C."/>
            <person name="Hundley H."/>
            <person name="Pangilinan J."/>
            <person name="Johnson J."/>
            <person name="Barry K."/>
            <person name="LaButti K."/>
            <person name="Ng V."/>
            <person name="Ahrendt S."/>
            <person name="Min B."/>
            <person name="Choi I.G."/>
            <person name="Park H."/>
            <person name="Plett J.M."/>
            <person name="Magnuson J."/>
            <person name="Spatafora J.W."/>
            <person name="Nagy L.G."/>
            <person name="Henrissat B."/>
            <person name="Grigoriev I.V."/>
            <person name="Yang Z.L."/>
            <person name="Xu J."/>
            <person name="Martin F.M."/>
        </authorList>
    </citation>
    <scope>NUCLEOTIDE SEQUENCE</scope>
    <source>
        <strain evidence="2">KKN 215</strain>
    </source>
</reference>
<feature type="compositionally biased region" description="Polar residues" evidence="1">
    <location>
        <begin position="947"/>
        <end position="959"/>
    </location>
</feature>
<evidence type="ECO:0000313" key="3">
    <source>
        <dbReference type="Proteomes" id="UP000813824"/>
    </source>
</evidence>
<proteinExistence type="predicted"/>
<name>A0A8K0XKW6_9AGAR</name>
<evidence type="ECO:0000313" key="2">
    <source>
        <dbReference type="EMBL" id="KAH8085440.1"/>
    </source>
</evidence>
<protein>
    <submittedName>
        <fullName evidence="2">Uncharacterized protein</fullName>
    </submittedName>
</protein>
<dbReference type="Proteomes" id="UP000813824">
    <property type="component" value="Unassembled WGS sequence"/>
</dbReference>
<accession>A0A8K0XKW6</accession>
<feature type="region of interest" description="Disordered" evidence="1">
    <location>
        <begin position="857"/>
        <end position="910"/>
    </location>
</feature>
<gene>
    <name evidence="2" type="ORF">BXZ70DRAFT_1011881</name>
</gene>
<keyword evidence="3" id="KW-1185">Reference proteome</keyword>
<sequence length="996" mass="109106">MPLAPRTHSSNTLDAGLNLWIGEGDITGDFDWKHELKRMGRLMRTAEGMQIGKTIVNMEVFTRQLERVRDKEDVQILMNPADSQDVPRAIIFIHAVADVARLYEDAKSIASELYGDTQTTVKNALFCIAKQKELDPAMKFLLFKLEDYRLEQLFGLVREQGGHNPNFPFKGLIERLGASVDAVGAFSRLPRCDPGHRRLKVTRTEHADHLNVKSWDGDAVVGHVVMESSWDKGRVKASASIKKVQIDIDFDDANVDMLKPFGDGKYPGVSTKFVDRSLEPESVAPHPNLSPPLSAPLPCSIVDVVGGMGSVVTDLDTNDLDQSQLAEDAPGNVDDLFDIPHSSGESPTTYAATYPPLQDSHAAHSAEAVQSLADMPLALEDTLDTADWESDSIEASSPWITYQGKRIHKSTICRVVITPGYVRKSHERVLRVRGYTSGLGLKIAASLSSNSILDENAFVVGDLFASFIDSGSHGLCLAVFKSIVLEEKSRRVPRVQLQSLPFPTTGIRITGQILTLKHVPRQHIAYVNDDFSHGRHGSSERSSATTAHPAVESDAGSDHMWAWTGDFTKLSLDQSKPEPTGKAARRTITIKLPSHICQPLNPRIGVVNENVRRLFPNLQPSNISWVMESDELDMLTTTLWENIKTRDRNVLSIISKFGTNDDFPYKSADGHLSLMSKAGSAELESQAAKEVPSTQFRCFQCSIVIERKKARDHVAGDILRALRGVEDLKKDGISVEPVGASMPCGFCGRSGIDACSEVYLTKGKNPQAVSNCQYAVKYSYKSSLESTSTGPSTNTPIKCEIPNCAAVAANNMIPAIWKLNMPEHLRVRHPGFSLDGVTGAPVTPEFARSIHLSSVEEESPLEKIPSPSPLLSLLSSDATSPTLKLPQTRGRKRLATGAVSLSRPGPPRSNTHTPTLFLALLILSFPNLLTGPALNATINANDRDNTRPQNPQHTPHLSATPSSQAFFLATPSPKYLAPTLDETDRWRLGIAAWEQY</sequence>
<dbReference type="AlphaFoldDB" id="A0A8K0XKW6"/>
<feature type="compositionally biased region" description="Low complexity" evidence="1">
    <location>
        <begin position="862"/>
        <end position="876"/>
    </location>
</feature>
<dbReference type="OrthoDB" id="2906821at2759"/>
<evidence type="ECO:0000256" key="1">
    <source>
        <dbReference type="SAM" id="MobiDB-lite"/>
    </source>
</evidence>
<feature type="region of interest" description="Disordered" evidence="1">
    <location>
        <begin position="530"/>
        <end position="555"/>
    </location>
</feature>
<comment type="caution">
    <text evidence="2">The sequence shown here is derived from an EMBL/GenBank/DDBJ whole genome shotgun (WGS) entry which is preliminary data.</text>
</comment>